<keyword evidence="1" id="KW-1133">Transmembrane helix</keyword>
<dbReference type="Proteomes" id="UP000230069">
    <property type="component" value="Unassembled WGS sequence"/>
</dbReference>
<proteinExistence type="predicted"/>
<gene>
    <name evidence="2" type="ORF">AQUCO_08000012v1</name>
</gene>
<evidence type="ECO:0000256" key="1">
    <source>
        <dbReference type="SAM" id="Phobius"/>
    </source>
</evidence>
<keyword evidence="3" id="KW-1185">Reference proteome</keyword>
<sequence length="81" mass="9220">MKWYTTIKLPQIKRVPRNNPTTIMTQSLEMPFSRSSTKFSILASFSMSKYILYMAITVTYSSSTPYLSKDTEEEGGAYGCL</sequence>
<accession>A0A2G5C7V1</accession>
<evidence type="ECO:0000313" key="3">
    <source>
        <dbReference type="Proteomes" id="UP000230069"/>
    </source>
</evidence>
<organism evidence="2 3">
    <name type="scientific">Aquilegia coerulea</name>
    <name type="common">Rocky mountain columbine</name>
    <dbReference type="NCBI Taxonomy" id="218851"/>
    <lineage>
        <taxon>Eukaryota</taxon>
        <taxon>Viridiplantae</taxon>
        <taxon>Streptophyta</taxon>
        <taxon>Embryophyta</taxon>
        <taxon>Tracheophyta</taxon>
        <taxon>Spermatophyta</taxon>
        <taxon>Magnoliopsida</taxon>
        <taxon>Ranunculales</taxon>
        <taxon>Ranunculaceae</taxon>
        <taxon>Thalictroideae</taxon>
        <taxon>Aquilegia</taxon>
    </lineage>
</organism>
<dbReference type="InParanoid" id="A0A2G5C7V1"/>
<keyword evidence="1" id="KW-0472">Membrane</keyword>
<keyword evidence="1" id="KW-0812">Transmembrane</keyword>
<name>A0A2G5C7V1_AQUCA</name>
<feature type="transmembrane region" description="Helical" evidence="1">
    <location>
        <begin position="39"/>
        <end position="60"/>
    </location>
</feature>
<reference evidence="2 3" key="1">
    <citation type="submission" date="2017-09" db="EMBL/GenBank/DDBJ databases">
        <title>WGS assembly of Aquilegia coerulea Goldsmith.</title>
        <authorList>
            <person name="Hodges S."/>
            <person name="Kramer E."/>
            <person name="Nordborg M."/>
            <person name="Tomkins J."/>
            <person name="Borevitz J."/>
            <person name="Derieg N."/>
            <person name="Yan J."/>
            <person name="Mihaltcheva S."/>
            <person name="Hayes R.D."/>
            <person name="Rokhsar D."/>
        </authorList>
    </citation>
    <scope>NUCLEOTIDE SEQUENCE [LARGE SCALE GENOMIC DNA]</scope>
    <source>
        <strain evidence="3">cv. Goldsmith</strain>
    </source>
</reference>
<evidence type="ECO:0000313" key="2">
    <source>
        <dbReference type="EMBL" id="PIA27336.1"/>
    </source>
</evidence>
<dbReference type="EMBL" id="KZ305097">
    <property type="protein sequence ID" value="PIA27336.1"/>
    <property type="molecule type" value="Genomic_DNA"/>
</dbReference>
<dbReference type="AlphaFoldDB" id="A0A2G5C7V1"/>
<protein>
    <submittedName>
        <fullName evidence="2">Uncharacterized protein</fullName>
    </submittedName>
</protein>